<comment type="similarity">
    <text evidence="1">Belongs to the V-ATPase F subunit family.</text>
</comment>
<feature type="region of interest" description="Disordered" evidence="4">
    <location>
        <begin position="209"/>
        <end position="229"/>
    </location>
</feature>
<evidence type="ECO:0000313" key="5">
    <source>
        <dbReference type="EMBL" id="CAE0372806.1"/>
    </source>
</evidence>
<proteinExistence type="inferred from homology"/>
<accession>A0A7S3NP14</accession>
<dbReference type="InterPro" id="IPR008218">
    <property type="entry name" value="ATPase_V1-cplx_f_g_su"/>
</dbReference>
<organism evidence="5">
    <name type="scientific">Aureoumbra lagunensis</name>
    <dbReference type="NCBI Taxonomy" id="44058"/>
    <lineage>
        <taxon>Eukaryota</taxon>
        <taxon>Sar</taxon>
        <taxon>Stramenopiles</taxon>
        <taxon>Ochrophyta</taxon>
        <taxon>Pelagophyceae</taxon>
        <taxon>Pelagomonadales</taxon>
        <taxon>Aureoumbra</taxon>
    </lineage>
</organism>
<name>A0A7S3NP14_9STRA</name>
<reference evidence="5" key="1">
    <citation type="submission" date="2021-01" db="EMBL/GenBank/DDBJ databases">
        <authorList>
            <person name="Corre E."/>
            <person name="Pelletier E."/>
            <person name="Niang G."/>
            <person name="Scheremetjew M."/>
            <person name="Finn R."/>
            <person name="Kale V."/>
            <person name="Holt S."/>
            <person name="Cochrane G."/>
            <person name="Meng A."/>
            <person name="Brown T."/>
            <person name="Cohen L."/>
        </authorList>
    </citation>
    <scope>NUCLEOTIDE SEQUENCE</scope>
    <source>
        <strain evidence="5">CCMP1510</strain>
    </source>
</reference>
<dbReference type="Gene3D" id="3.40.50.10580">
    <property type="entry name" value="ATPase, V1 complex, subunit F"/>
    <property type="match status" value="1"/>
</dbReference>
<dbReference type="EMBL" id="HBIJ01020866">
    <property type="protein sequence ID" value="CAE0372806.1"/>
    <property type="molecule type" value="Transcribed_RNA"/>
</dbReference>
<gene>
    <name evidence="5" type="ORF">ALAG00032_LOCUS13591</name>
</gene>
<keyword evidence="2" id="KW-0813">Transport</keyword>
<sequence length="517" mass="57100">MMKADEEERTVVGLVGDEEAVASFLLAGWGQRRNDNDLICNWISVHENTCNEELERSWYNLIKSKRLAVILVSGSVVLRLDTLMDEHIKSGKPPTVVALPSGSALPRVTCSVYEPYAGWRSEIESKETITEELSSAITNICGGSMSKLKNEQVFNQTDKTKERPQEEIEEEIKIDKNRGRRVDALVDAIFRLATLDVARGEEDEHLFKDVQPGWDGSTNPTSRRSKGSASAARGFKLQILNAATTELAEILQISPRGAKHFVRALNRQRTRMVDVGAAFPFLAGLSLTVLDKCMATSDVDAILTSMMLAQSFYRSRQNNQKNEENQPAREYLKSAIQSHPVWSDVAFWRDALTVCVDKQRRDLLHEPSNGKPRPPPSPLLPASSNTTPLYALCLPIGLRPDYSEAAAQHQVALWSQLGGIVHAMLEFGVDCAQVRSFVQLICDEHNLAAPQRAAILDHIKHVEHRNNTSSGSNTFSDFFSSFSAGDDDKDTTAPSTPILTTGSKVDAATPIQPAVAY</sequence>
<feature type="region of interest" description="Disordered" evidence="4">
    <location>
        <begin position="363"/>
        <end position="382"/>
    </location>
</feature>
<protein>
    <submittedName>
        <fullName evidence="5">Uncharacterized protein</fullName>
    </submittedName>
</protein>
<evidence type="ECO:0000256" key="4">
    <source>
        <dbReference type="SAM" id="MobiDB-lite"/>
    </source>
</evidence>
<dbReference type="SUPFAM" id="SSF159468">
    <property type="entry name" value="AtpF-like"/>
    <property type="match status" value="1"/>
</dbReference>
<dbReference type="InterPro" id="IPR036906">
    <property type="entry name" value="ATPase_V1_fsu_sf"/>
</dbReference>
<evidence type="ECO:0000256" key="3">
    <source>
        <dbReference type="ARBA" id="ARBA00023065"/>
    </source>
</evidence>
<dbReference type="PANTHER" id="PTHR13663">
    <property type="entry name" value="SIMILAR TO RIKEN CDNA 6430548M08"/>
    <property type="match status" value="1"/>
</dbReference>
<dbReference type="Pfam" id="PF01990">
    <property type="entry name" value="ATP-synt_F"/>
    <property type="match status" value="1"/>
</dbReference>
<dbReference type="InterPro" id="IPR039872">
    <property type="entry name" value="KIAA0513"/>
</dbReference>
<keyword evidence="3" id="KW-0406">Ion transport</keyword>
<dbReference type="AlphaFoldDB" id="A0A7S3NP14"/>
<evidence type="ECO:0000256" key="1">
    <source>
        <dbReference type="ARBA" id="ARBA00010148"/>
    </source>
</evidence>
<evidence type="ECO:0000256" key="2">
    <source>
        <dbReference type="ARBA" id="ARBA00022448"/>
    </source>
</evidence>
<dbReference type="GO" id="GO:0046961">
    <property type="term" value="F:proton-transporting ATPase activity, rotational mechanism"/>
    <property type="evidence" value="ECO:0007669"/>
    <property type="project" value="InterPro"/>
</dbReference>
<dbReference type="PANTHER" id="PTHR13663:SF2">
    <property type="entry name" value="SIMILAR TO RIKEN CDNA 6430548M08"/>
    <property type="match status" value="1"/>
</dbReference>